<reference evidence="1 2" key="1">
    <citation type="journal article" date="2019" name="Sci. Rep.">
        <title>Orb-weaving spider Araneus ventricosus genome elucidates the spidroin gene catalogue.</title>
        <authorList>
            <person name="Kono N."/>
            <person name="Nakamura H."/>
            <person name="Ohtoshi R."/>
            <person name="Moran D.A.P."/>
            <person name="Shinohara A."/>
            <person name="Yoshida Y."/>
            <person name="Fujiwara M."/>
            <person name="Mori M."/>
            <person name="Tomita M."/>
            <person name="Arakawa K."/>
        </authorList>
    </citation>
    <scope>NUCLEOTIDE SEQUENCE [LARGE SCALE GENOMIC DNA]</scope>
</reference>
<keyword evidence="2" id="KW-1185">Reference proteome</keyword>
<comment type="caution">
    <text evidence="1">The sequence shown here is derived from an EMBL/GenBank/DDBJ whole genome shotgun (WGS) entry which is preliminary data.</text>
</comment>
<organism evidence="1 2">
    <name type="scientific">Araneus ventricosus</name>
    <name type="common">Orbweaver spider</name>
    <name type="synonym">Epeira ventricosa</name>
    <dbReference type="NCBI Taxonomy" id="182803"/>
    <lineage>
        <taxon>Eukaryota</taxon>
        <taxon>Metazoa</taxon>
        <taxon>Ecdysozoa</taxon>
        <taxon>Arthropoda</taxon>
        <taxon>Chelicerata</taxon>
        <taxon>Arachnida</taxon>
        <taxon>Araneae</taxon>
        <taxon>Araneomorphae</taxon>
        <taxon>Entelegynae</taxon>
        <taxon>Araneoidea</taxon>
        <taxon>Araneidae</taxon>
        <taxon>Araneus</taxon>
    </lineage>
</organism>
<protein>
    <submittedName>
        <fullName evidence="1">Uncharacterized protein</fullName>
    </submittedName>
</protein>
<name>A0A4Y2L7P3_ARAVE</name>
<accession>A0A4Y2L7P3</accession>
<dbReference type="AlphaFoldDB" id="A0A4Y2L7P3"/>
<evidence type="ECO:0000313" key="1">
    <source>
        <dbReference type="EMBL" id="GBN10419.1"/>
    </source>
</evidence>
<sequence>MFLVICVSKIKFAFIHPNRKGVFRLKAGHSPSIYSNPFGDFPSIWRARPFPFSAPKTWWDFHRSDCTSRTCGQLSPLRYCASLLSKRAPTLISPE</sequence>
<dbReference type="Proteomes" id="UP000499080">
    <property type="component" value="Unassembled WGS sequence"/>
</dbReference>
<proteinExistence type="predicted"/>
<evidence type="ECO:0000313" key="2">
    <source>
        <dbReference type="Proteomes" id="UP000499080"/>
    </source>
</evidence>
<dbReference type="EMBL" id="BGPR01005463">
    <property type="protein sequence ID" value="GBN10419.1"/>
    <property type="molecule type" value="Genomic_DNA"/>
</dbReference>
<gene>
    <name evidence="1" type="ORF">AVEN_28561_1</name>
</gene>